<dbReference type="AlphaFoldDB" id="A0A2G5UR01"/>
<evidence type="ECO:0008006" key="6">
    <source>
        <dbReference type="Google" id="ProtNLM"/>
    </source>
</evidence>
<evidence type="ECO:0000256" key="1">
    <source>
        <dbReference type="SAM" id="MobiDB-lite"/>
    </source>
</evidence>
<protein>
    <recommendedName>
        <fullName evidence="6">BTB domain-containing protein</fullName>
    </recommendedName>
</protein>
<dbReference type="InterPro" id="IPR011333">
    <property type="entry name" value="SKP1/BTB/POZ_sf"/>
</dbReference>
<dbReference type="InterPro" id="IPR008974">
    <property type="entry name" value="TRAF-like"/>
</dbReference>
<dbReference type="CDD" id="cd18186">
    <property type="entry name" value="BTB_POZ_ZBTB_KLHL-like"/>
    <property type="match status" value="1"/>
</dbReference>
<evidence type="ECO:0000313" key="5">
    <source>
        <dbReference type="Proteomes" id="UP000230233"/>
    </source>
</evidence>
<dbReference type="CDD" id="cd00121">
    <property type="entry name" value="MATH"/>
    <property type="match status" value="1"/>
</dbReference>
<dbReference type="EMBL" id="PDUG01000003">
    <property type="protein sequence ID" value="PIC41949.1"/>
    <property type="molecule type" value="Genomic_DNA"/>
</dbReference>
<proteinExistence type="predicted"/>
<gene>
    <name evidence="4" type="primary">Cnig_chr_III.g9185</name>
    <name evidence="4" type="ORF">B9Z55_009185</name>
</gene>
<dbReference type="PANTHER" id="PTHR22743">
    <property type="entry name" value="MEPRIN/TRAF-LIKE MATH FAMILY-C.ELEGANS"/>
    <property type="match status" value="1"/>
</dbReference>
<organism evidence="4 5">
    <name type="scientific">Caenorhabditis nigoni</name>
    <dbReference type="NCBI Taxonomy" id="1611254"/>
    <lineage>
        <taxon>Eukaryota</taxon>
        <taxon>Metazoa</taxon>
        <taxon>Ecdysozoa</taxon>
        <taxon>Nematoda</taxon>
        <taxon>Chromadorea</taxon>
        <taxon>Rhabditida</taxon>
        <taxon>Rhabditina</taxon>
        <taxon>Rhabditomorpha</taxon>
        <taxon>Rhabditoidea</taxon>
        <taxon>Rhabditidae</taxon>
        <taxon>Peloderinae</taxon>
        <taxon>Caenorhabditis</taxon>
    </lineage>
</organism>
<dbReference type="Gene3D" id="3.30.710.10">
    <property type="entry name" value="Potassium Channel Kv1.1, Chain A"/>
    <property type="match status" value="1"/>
</dbReference>
<feature type="region of interest" description="Disordered" evidence="1">
    <location>
        <begin position="1"/>
        <end position="22"/>
    </location>
</feature>
<keyword evidence="5" id="KW-1185">Reference proteome</keyword>
<sequence length="377" mass="43526">MADNEKGDTETEENPNIDSSLDKDKLIEKLELVAAETEKIKSSQKRKFDEIAERLQSIEGSISKIPKFEDNEKKLKTGKTFVLKHVFENVANLNEGVRVTSKKEEHYNVNWFIDIERNGVSDSHLRFYVICYPITPVEGEWSIETKTDFKMMNNDYETVTKTTKTCFKSGFDNFLKWDDINDYLVDNKLTVQVEVEILKMTGFGEERLRKFDESQKEDSDVVLVVGDNKFYVLKKYLALQSSYFKSLFFGKFGECQKNEVELKDINPDDFQKFLELIHGESPLNDNTVAGILLLADMYDTPTAMRRCEEFLLKDSQKSMLQKLQLSLRCNLENLKCKCLSEVNTFSDVESITTANLHQLNLSTSNALLQKCIDFSKK</sequence>
<dbReference type="PROSITE" id="PS50144">
    <property type="entry name" value="MATH"/>
    <property type="match status" value="1"/>
</dbReference>
<dbReference type="SUPFAM" id="SSF54695">
    <property type="entry name" value="POZ domain"/>
    <property type="match status" value="1"/>
</dbReference>
<dbReference type="InterPro" id="IPR002083">
    <property type="entry name" value="MATH/TRAF_dom"/>
</dbReference>
<comment type="caution">
    <text evidence="4">The sequence shown here is derived from an EMBL/GenBank/DDBJ whole genome shotgun (WGS) entry which is preliminary data.</text>
</comment>
<dbReference type="SMART" id="SM00225">
    <property type="entry name" value="BTB"/>
    <property type="match status" value="1"/>
</dbReference>
<dbReference type="SMART" id="SM00061">
    <property type="entry name" value="MATH"/>
    <property type="match status" value="1"/>
</dbReference>
<dbReference type="InterPro" id="IPR000210">
    <property type="entry name" value="BTB/POZ_dom"/>
</dbReference>
<dbReference type="Pfam" id="PF00651">
    <property type="entry name" value="BTB"/>
    <property type="match status" value="1"/>
</dbReference>
<accession>A0A2G5UR01</accession>
<evidence type="ECO:0000259" key="3">
    <source>
        <dbReference type="PROSITE" id="PS50144"/>
    </source>
</evidence>
<dbReference type="SUPFAM" id="SSF49599">
    <property type="entry name" value="TRAF domain-like"/>
    <property type="match status" value="1"/>
</dbReference>
<name>A0A2G5UR01_9PELO</name>
<dbReference type="Pfam" id="PF00917">
    <property type="entry name" value="MATH"/>
    <property type="match status" value="1"/>
</dbReference>
<dbReference type="PROSITE" id="PS50097">
    <property type="entry name" value="BTB"/>
    <property type="match status" value="1"/>
</dbReference>
<dbReference type="PANTHER" id="PTHR22743:SF165">
    <property type="entry name" value="BTB AND MATH DOMAIN CONTAINING-RELATED"/>
    <property type="match status" value="1"/>
</dbReference>
<dbReference type="OrthoDB" id="6359816at2759"/>
<dbReference type="InterPro" id="IPR052664">
    <property type="entry name" value="BTB-MATH_domain_protein"/>
</dbReference>
<reference evidence="5" key="1">
    <citation type="submission" date="2017-10" db="EMBL/GenBank/DDBJ databases">
        <title>Rapid genome shrinkage in a self-fertile nematode reveals novel sperm competition proteins.</title>
        <authorList>
            <person name="Yin D."/>
            <person name="Schwarz E.M."/>
            <person name="Thomas C.G."/>
            <person name="Felde R.L."/>
            <person name="Korf I.F."/>
            <person name="Cutter A.D."/>
            <person name="Schartner C.M."/>
            <person name="Ralston E.J."/>
            <person name="Meyer B.J."/>
            <person name="Haag E.S."/>
        </authorList>
    </citation>
    <scope>NUCLEOTIDE SEQUENCE [LARGE SCALE GENOMIC DNA]</scope>
    <source>
        <strain evidence="5">JU1422</strain>
    </source>
</reference>
<feature type="domain" description="MATH" evidence="3">
    <location>
        <begin position="80"/>
        <end position="195"/>
    </location>
</feature>
<evidence type="ECO:0000259" key="2">
    <source>
        <dbReference type="PROSITE" id="PS50097"/>
    </source>
</evidence>
<feature type="domain" description="BTB" evidence="2">
    <location>
        <begin position="219"/>
        <end position="278"/>
    </location>
</feature>
<dbReference type="Gene3D" id="2.60.210.10">
    <property type="entry name" value="Apoptosis, Tumor Necrosis Factor Receptor Associated Protein 2, Chain A"/>
    <property type="match status" value="1"/>
</dbReference>
<evidence type="ECO:0000313" key="4">
    <source>
        <dbReference type="EMBL" id="PIC41949.1"/>
    </source>
</evidence>
<dbReference type="Proteomes" id="UP000230233">
    <property type="component" value="Chromosome III"/>
</dbReference>